<reference evidence="2 3" key="1">
    <citation type="submission" date="2021-06" db="EMBL/GenBank/DDBJ databases">
        <authorList>
            <person name="Kallberg Y."/>
            <person name="Tangrot J."/>
            <person name="Rosling A."/>
        </authorList>
    </citation>
    <scope>NUCLEOTIDE SEQUENCE [LARGE SCALE GENOMIC DNA]</scope>
    <source>
        <strain evidence="2 3">120-4 pot B 10/14</strain>
    </source>
</reference>
<sequence length="103" mass="11210">MTARNIARPKHGNQISCTESEYEQNRRTRSTHDLIITTMSGDYGDSGGVVVSSENLLSVVVRGIIVTIGPQDCTVQTIDTIFNELKSTTGLDLTLYLGNSMDS</sequence>
<gene>
    <name evidence="2" type="ORF">GMARGA_LOCUS6527</name>
</gene>
<accession>A0ABN7UJC8</accession>
<feature type="region of interest" description="Disordered" evidence="1">
    <location>
        <begin position="1"/>
        <end position="28"/>
    </location>
</feature>
<proteinExistence type="predicted"/>
<organism evidence="2 3">
    <name type="scientific">Gigaspora margarita</name>
    <dbReference type="NCBI Taxonomy" id="4874"/>
    <lineage>
        <taxon>Eukaryota</taxon>
        <taxon>Fungi</taxon>
        <taxon>Fungi incertae sedis</taxon>
        <taxon>Mucoromycota</taxon>
        <taxon>Glomeromycotina</taxon>
        <taxon>Glomeromycetes</taxon>
        <taxon>Diversisporales</taxon>
        <taxon>Gigasporaceae</taxon>
        <taxon>Gigaspora</taxon>
    </lineage>
</organism>
<evidence type="ECO:0000256" key="1">
    <source>
        <dbReference type="SAM" id="MobiDB-lite"/>
    </source>
</evidence>
<evidence type="ECO:0000313" key="3">
    <source>
        <dbReference type="Proteomes" id="UP000789901"/>
    </source>
</evidence>
<protein>
    <submittedName>
        <fullName evidence="2">1498_t:CDS:1</fullName>
    </submittedName>
</protein>
<evidence type="ECO:0000313" key="2">
    <source>
        <dbReference type="EMBL" id="CAG8593553.1"/>
    </source>
</evidence>
<keyword evidence="3" id="KW-1185">Reference proteome</keyword>
<dbReference type="Proteomes" id="UP000789901">
    <property type="component" value="Unassembled WGS sequence"/>
</dbReference>
<name>A0ABN7UJC8_GIGMA</name>
<dbReference type="EMBL" id="CAJVQB010002976">
    <property type="protein sequence ID" value="CAG8593553.1"/>
    <property type="molecule type" value="Genomic_DNA"/>
</dbReference>
<comment type="caution">
    <text evidence="2">The sequence shown here is derived from an EMBL/GenBank/DDBJ whole genome shotgun (WGS) entry which is preliminary data.</text>
</comment>